<dbReference type="PANTHER" id="PTHR12599">
    <property type="entry name" value="PTERIN-4-ALPHA-CARBINOLAMINE DEHYDRATASE"/>
    <property type="match status" value="1"/>
</dbReference>
<dbReference type="InterPro" id="IPR001533">
    <property type="entry name" value="Pterin_deHydtase"/>
</dbReference>
<dbReference type="Proteomes" id="UP000708208">
    <property type="component" value="Unassembled WGS sequence"/>
</dbReference>
<dbReference type="NCBIfam" id="NF002018">
    <property type="entry name" value="PRK00823.1-3"/>
    <property type="match status" value="1"/>
</dbReference>
<dbReference type="GO" id="GO:0006729">
    <property type="term" value="P:tetrahydrobiopterin biosynthetic process"/>
    <property type="evidence" value="ECO:0007669"/>
    <property type="project" value="InterPro"/>
</dbReference>
<comment type="similarity">
    <text evidence="2">Belongs to the pterin-4-alpha-carbinolamine dehydratase family.</text>
</comment>
<dbReference type="Pfam" id="PF01329">
    <property type="entry name" value="Pterin_4a"/>
    <property type="match status" value="1"/>
</dbReference>
<evidence type="ECO:0000313" key="8">
    <source>
        <dbReference type="Proteomes" id="UP000708208"/>
    </source>
</evidence>
<keyword evidence="4" id="KW-0456">Lyase</keyword>
<comment type="caution">
    <text evidence="7">The sequence shown here is derived from an EMBL/GenBank/DDBJ whole genome shotgun (WGS) entry which is preliminary data.</text>
</comment>
<gene>
    <name evidence="7" type="ORF">AFUS01_LOCUS45598</name>
</gene>
<sequence>MISYLLPLIRAHGQRLLSGVPQHPLKKLSRQCSYCGKSGRFVSIQSDLYSRSFGKMTSPLGNLLTEDERTEVLSPLLSSGWSMVEGRDAIYKEFIFKNFNEAWGFMNRVALQAEKMDHHPEWFNVYNKVNVTLASHDVKGLSQRDIKLAKFMDRVAAPAKP</sequence>
<comment type="catalytic activity">
    <reaction evidence="1">
        <text>(4aS,6R)-4a-hydroxy-L-erythro-5,6,7,8-tetrahydrobiopterin = (6R)-L-erythro-6,7-dihydrobiopterin + H2O</text>
        <dbReference type="Rhea" id="RHEA:11920"/>
        <dbReference type="ChEBI" id="CHEBI:15377"/>
        <dbReference type="ChEBI" id="CHEBI:15642"/>
        <dbReference type="ChEBI" id="CHEBI:43120"/>
        <dbReference type="EC" id="4.2.1.96"/>
    </reaction>
</comment>
<evidence type="ECO:0000313" key="7">
    <source>
        <dbReference type="EMBL" id="CAG7836342.1"/>
    </source>
</evidence>
<dbReference type="PANTHER" id="PTHR12599:SF0">
    <property type="entry name" value="PTERIN-4-ALPHA-CARBINOLAMINE DEHYDRATASE"/>
    <property type="match status" value="1"/>
</dbReference>
<reference evidence="7" key="1">
    <citation type="submission" date="2021-06" db="EMBL/GenBank/DDBJ databases">
        <authorList>
            <person name="Hodson N. C."/>
            <person name="Mongue J. A."/>
            <person name="Jaron S. K."/>
        </authorList>
    </citation>
    <scope>NUCLEOTIDE SEQUENCE</scope>
</reference>
<dbReference type="CDD" id="cd00914">
    <property type="entry name" value="PCD_DCoH_subfamily_b"/>
    <property type="match status" value="1"/>
</dbReference>
<keyword evidence="8" id="KW-1185">Reference proteome</keyword>
<proteinExistence type="inferred from homology"/>
<name>A0A8J2LHE4_9HEXA</name>
<dbReference type="AlphaFoldDB" id="A0A8J2LHE4"/>
<evidence type="ECO:0000256" key="1">
    <source>
        <dbReference type="ARBA" id="ARBA00001554"/>
    </source>
</evidence>
<evidence type="ECO:0000256" key="2">
    <source>
        <dbReference type="ARBA" id="ARBA00006472"/>
    </source>
</evidence>
<evidence type="ECO:0000256" key="4">
    <source>
        <dbReference type="ARBA" id="ARBA00023239"/>
    </source>
</evidence>
<protein>
    <recommendedName>
        <fullName evidence="3">4a-hydroxytetrahydrobiopterin dehydratase</fullName>
        <ecNumber evidence="3">4.2.1.96</ecNumber>
    </recommendedName>
    <alternativeName>
        <fullName evidence="5">4-alpha-hydroxy-tetrahydropterin dehydratase</fullName>
    </alternativeName>
    <alternativeName>
        <fullName evidence="6">Pterin carbinolamine dehydratase</fullName>
    </alternativeName>
</protein>
<evidence type="ECO:0000256" key="3">
    <source>
        <dbReference type="ARBA" id="ARBA00013252"/>
    </source>
</evidence>
<dbReference type="OrthoDB" id="277398at2759"/>
<dbReference type="EMBL" id="CAJVCH010570987">
    <property type="protein sequence ID" value="CAG7836342.1"/>
    <property type="molecule type" value="Genomic_DNA"/>
</dbReference>
<organism evidence="7 8">
    <name type="scientific">Allacma fusca</name>
    <dbReference type="NCBI Taxonomy" id="39272"/>
    <lineage>
        <taxon>Eukaryota</taxon>
        <taxon>Metazoa</taxon>
        <taxon>Ecdysozoa</taxon>
        <taxon>Arthropoda</taxon>
        <taxon>Hexapoda</taxon>
        <taxon>Collembola</taxon>
        <taxon>Symphypleona</taxon>
        <taxon>Sminthuridae</taxon>
        <taxon>Allacma</taxon>
    </lineage>
</organism>
<dbReference type="HAMAP" id="MF_00434">
    <property type="entry name" value="Pterin_4_alpha"/>
    <property type="match status" value="1"/>
</dbReference>
<accession>A0A8J2LHE4</accession>
<evidence type="ECO:0000256" key="6">
    <source>
        <dbReference type="ARBA" id="ARBA00031023"/>
    </source>
</evidence>
<dbReference type="GO" id="GO:0008124">
    <property type="term" value="F:4-alpha-hydroxytetrahydrobiopterin dehydratase activity"/>
    <property type="evidence" value="ECO:0007669"/>
    <property type="project" value="UniProtKB-EC"/>
</dbReference>
<dbReference type="EC" id="4.2.1.96" evidence="3"/>
<evidence type="ECO:0000256" key="5">
    <source>
        <dbReference type="ARBA" id="ARBA00030497"/>
    </source>
</evidence>
<dbReference type="FunFam" id="3.30.1360.20:FF:000001">
    <property type="entry name" value="Pterin-4-alpha-carbinolamine dehydratase 2"/>
    <property type="match status" value="1"/>
</dbReference>